<dbReference type="EMBL" id="LGSZ01000035">
    <property type="protein sequence ID" value="KPH80942.1"/>
    <property type="molecule type" value="Genomic_DNA"/>
</dbReference>
<dbReference type="GO" id="GO:0003677">
    <property type="term" value="F:DNA binding"/>
    <property type="evidence" value="ECO:0007669"/>
    <property type="project" value="UniProtKB-UniRule"/>
</dbReference>
<evidence type="ECO:0000256" key="1">
    <source>
        <dbReference type="PROSITE-ProRule" id="PRU01076"/>
    </source>
</evidence>
<dbReference type="RefSeq" id="WP_054209130.1">
    <property type="nucleotide sequence ID" value="NZ_LGSZ01000035.1"/>
</dbReference>
<organism evidence="3 4">
    <name type="scientific">Bosea vaviloviae</name>
    <dbReference type="NCBI Taxonomy" id="1526658"/>
    <lineage>
        <taxon>Bacteria</taxon>
        <taxon>Pseudomonadati</taxon>
        <taxon>Pseudomonadota</taxon>
        <taxon>Alphaproteobacteria</taxon>
        <taxon>Hyphomicrobiales</taxon>
        <taxon>Boseaceae</taxon>
        <taxon>Bosea</taxon>
    </lineage>
</organism>
<dbReference type="Proteomes" id="UP000037822">
    <property type="component" value="Unassembled WGS sequence"/>
</dbReference>
<dbReference type="Pfam" id="PF04014">
    <property type="entry name" value="MazE_antitoxin"/>
    <property type="match status" value="1"/>
</dbReference>
<dbReference type="InterPro" id="IPR037914">
    <property type="entry name" value="SpoVT-AbrB_sf"/>
</dbReference>
<sequence length="77" mass="8711">MATTRAFKSGNSQAIRVPAEMAFEDGQELTITRHGDVLTILPKREGLRQVLVELLLAPPLPPSEPIERMELPERERY</sequence>
<dbReference type="SUPFAM" id="SSF89447">
    <property type="entry name" value="AbrB/MazE/MraZ-like"/>
    <property type="match status" value="1"/>
</dbReference>
<evidence type="ECO:0000313" key="3">
    <source>
        <dbReference type="EMBL" id="KPH80942.1"/>
    </source>
</evidence>
<comment type="caution">
    <text evidence="3">The sequence shown here is derived from an EMBL/GenBank/DDBJ whole genome shotgun (WGS) entry which is preliminary data.</text>
</comment>
<dbReference type="OrthoDB" id="7173678at2"/>
<protein>
    <recommendedName>
        <fullName evidence="2">SpoVT-AbrB domain-containing protein</fullName>
    </recommendedName>
</protein>
<dbReference type="SMART" id="SM00966">
    <property type="entry name" value="SpoVT_AbrB"/>
    <property type="match status" value="1"/>
</dbReference>
<proteinExistence type="predicted"/>
<feature type="domain" description="SpoVT-AbrB" evidence="2">
    <location>
        <begin position="4"/>
        <end position="45"/>
    </location>
</feature>
<reference evidence="3 4" key="1">
    <citation type="submission" date="2015-07" db="EMBL/GenBank/DDBJ databases">
        <title>Whole genome sequencing of Bosea vaviloviae isolated from cave pool.</title>
        <authorList>
            <person name="Tan N.E.H."/>
            <person name="Lee Y.P."/>
            <person name="Gan H.M."/>
            <person name="Barton H."/>
            <person name="Savka M.A."/>
        </authorList>
    </citation>
    <scope>NUCLEOTIDE SEQUENCE [LARGE SCALE GENOMIC DNA]</scope>
    <source>
        <strain evidence="3 4">SD260</strain>
    </source>
</reference>
<dbReference type="PROSITE" id="PS51740">
    <property type="entry name" value="SPOVT_ABRB"/>
    <property type="match status" value="1"/>
</dbReference>
<keyword evidence="1" id="KW-0238">DNA-binding</keyword>
<keyword evidence="4" id="KW-1185">Reference proteome</keyword>
<name>A0A0N1N2Y3_9HYPH</name>
<gene>
    <name evidence="3" type="ORF">AE618_11115</name>
</gene>
<dbReference type="Gene3D" id="2.10.260.10">
    <property type="match status" value="1"/>
</dbReference>
<dbReference type="AlphaFoldDB" id="A0A0N1N2Y3"/>
<evidence type="ECO:0000259" key="2">
    <source>
        <dbReference type="PROSITE" id="PS51740"/>
    </source>
</evidence>
<accession>A0A0N1N2Y3</accession>
<dbReference type="PATRIC" id="fig|1526658.3.peg.2851"/>
<dbReference type="InterPro" id="IPR007159">
    <property type="entry name" value="SpoVT-AbrB_dom"/>
</dbReference>
<evidence type="ECO:0000313" key="4">
    <source>
        <dbReference type="Proteomes" id="UP000037822"/>
    </source>
</evidence>